<organism evidence="2 3">
    <name type="scientific">Batillaria attramentaria</name>
    <dbReference type="NCBI Taxonomy" id="370345"/>
    <lineage>
        <taxon>Eukaryota</taxon>
        <taxon>Metazoa</taxon>
        <taxon>Spiralia</taxon>
        <taxon>Lophotrochozoa</taxon>
        <taxon>Mollusca</taxon>
        <taxon>Gastropoda</taxon>
        <taxon>Caenogastropoda</taxon>
        <taxon>Sorbeoconcha</taxon>
        <taxon>Cerithioidea</taxon>
        <taxon>Batillariidae</taxon>
        <taxon>Batillaria</taxon>
    </lineage>
</organism>
<protein>
    <submittedName>
        <fullName evidence="2">Uncharacterized protein</fullName>
    </submittedName>
</protein>
<feature type="non-terminal residue" evidence="2">
    <location>
        <position position="1"/>
    </location>
</feature>
<comment type="caution">
    <text evidence="2">The sequence shown here is derived from an EMBL/GenBank/DDBJ whole genome shotgun (WGS) entry which is preliminary data.</text>
</comment>
<accession>A0ABD0JDV5</accession>
<evidence type="ECO:0000256" key="1">
    <source>
        <dbReference type="SAM" id="MobiDB-lite"/>
    </source>
</evidence>
<sequence length="98" mass="11049">CTEDEAEETDSFVIDMHETPAEFPQFTQGIPALHKGINYLTEDERKKRERNIDAEVDGISDSRPQPGDYNIGNSLQGNYLRAKARGAARAARHARFDK</sequence>
<evidence type="ECO:0000313" key="2">
    <source>
        <dbReference type="EMBL" id="KAK7471691.1"/>
    </source>
</evidence>
<gene>
    <name evidence="2" type="ORF">BaRGS_00035664</name>
</gene>
<name>A0ABD0JDV5_9CAEN</name>
<dbReference type="Proteomes" id="UP001519460">
    <property type="component" value="Unassembled WGS sequence"/>
</dbReference>
<proteinExistence type="predicted"/>
<keyword evidence="3" id="KW-1185">Reference proteome</keyword>
<feature type="region of interest" description="Disordered" evidence="1">
    <location>
        <begin position="55"/>
        <end position="74"/>
    </location>
</feature>
<evidence type="ECO:0000313" key="3">
    <source>
        <dbReference type="Proteomes" id="UP001519460"/>
    </source>
</evidence>
<reference evidence="2 3" key="1">
    <citation type="journal article" date="2023" name="Sci. Data">
        <title>Genome assembly of the Korean intertidal mud-creeper Batillaria attramentaria.</title>
        <authorList>
            <person name="Patra A.K."/>
            <person name="Ho P.T."/>
            <person name="Jun S."/>
            <person name="Lee S.J."/>
            <person name="Kim Y."/>
            <person name="Won Y.J."/>
        </authorList>
    </citation>
    <scope>NUCLEOTIDE SEQUENCE [LARGE SCALE GENOMIC DNA]</scope>
    <source>
        <strain evidence="2">Wonlab-2016</strain>
    </source>
</reference>
<dbReference type="EMBL" id="JACVVK020000482">
    <property type="protein sequence ID" value="KAK7471691.1"/>
    <property type="molecule type" value="Genomic_DNA"/>
</dbReference>
<dbReference type="AlphaFoldDB" id="A0ABD0JDV5"/>